<feature type="region of interest" description="Disordered" evidence="1">
    <location>
        <begin position="110"/>
        <end position="135"/>
    </location>
</feature>
<keyword evidence="3" id="KW-1185">Reference proteome</keyword>
<comment type="caution">
    <text evidence="2">The sequence shown here is derived from an EMBL/GenBank/DDBJ whole genome shotgun (WGS) entry which is preliminary data.</text>
</comment>
<gene>
    <name evidence="2" type="ORF">MKZ38_010079</name>
</gene>
<dbReference type="EMBL" id="JAKWBI020000084">
    <property type="protein sequence ID" value="KAJ2903328.1"/>
    <property type="molecule type" value="Genomic_DNA"/>
</dbReference>
<protein>
    <submittedName>
        <fullName evidence="2">Uncharacterized protein</fullName>
    </submittedName>
</protein>
<evidence type="ECO:0000313" key="3">
    <source>
        <dbReference type="Proteomes" id="UP001201980"/>
    </source>
</evidence>
<dbReference type="AlphaFoldDB" id="A0AAD5S107"/>
<accession>A0AAD5S107</accession>
<dbReference type="Proteomes" id="UP001201980">
    <property type="component" value="Unassembled WGS sequence"/>
</dbReference>
<sequence length="458" mass="50980">MFPTRSLASKNSLFAAFHEPTYIDRKTSRKILDALVSSFNRSLDKEHGPLPNASSPVARSSPEPEATRRRSSSSRRQHVDSHLGAILSNPMFSYDNARPVPGKASLLASLGPGHVEGREKRRTQVQEPPRRDPMDVFDEAVSKGLMTIPRATGCLVAKRKLLEDSAPGCLKDAMQYSRAGTRIVTWLRSSGAESDLTFLEFPGRSAKNNPNTLFLNSLIPFLLAEGKDGLVWSWFSRVLREKGHGSPEANASSMNASALVVSLIRAQWNTLSEEHHIPYGMVLEIDQRFSDAAAHSSNVETPRAKNLHTSPVFTAWKYVSFHGTMNKIPVPPPPTPVFDQFMNMADPWGKAVEADIAHLDLHHPTHPTPEKAVQYIEQEKPWKQSRRQSQPAWDRNTIPRGSRVVQMGVDAINYFVRRGDKAEAAHVYSLLTQLFPWVPWGSFLDGQTEVSTPSPPVT</sequence>
<organism evidence="2 3">
    <name type="scientific">Zalerion maritima</name>
    <dbReference type="NCBI Taxonomy" id="339359"/>
    <lineage>
        <taxon>Eukaryota</taxon>
        <taxon>Fungi</taxon>
        <taxon>Dikarya</taxon>
        <taxon>Ascomycota</taxon>
        <taxon>Pezizomycotina</taxon>
        <taxon>Sordariomycetes</taxon>
        <taxon>Lulworthiomycetidae</taxon>
        <taxon>Lulworthiales</taxon>
        <taxon>Lulworthiaceae</taxon>
        <taxon>Zalerion</taxon>
    </lineage>
</organism>
<evidence type="ECO:0000256" key="1">
    <source>
        <dbReference type="SAM" id="MobiDB-lite"/>
    </source>
</evidence>
<feature type="region of interest" description="Disordered" evidence="1">
    <location>
        <begin position="42"/>
        <end position="82"/>
    </location>
</feature>
<feature type="compositionally biased region" description="Basic and acidic residues" evidence="1">
    <location>
        <begin position="115"/>
        <end position="134"/>
    </location>
</feature>
<reference evidence="2" key="1">
    <citation type="submission" date="2022-07" db="EMBL/GenBank/DDBJ databases">
        <title>Draft genome sequence of Zalerion maritima ATCC 34329, a (micro)plastics degrading marine fungus.</title>
        <authorList>
            <person name="Paco A."/>
            <person name="Goncalves M.F.M."/>
            <person name="Rocha-Santos T.A.P."/>
            <person name="Alves A."/>
        </authorList>
    </citation>
    <scope>NUCLEOTIDE SEQUENCE</scope>
    <source>
        <strain evidence="2">ATCC 34329</strain>
    </source>
</reference>
<name>A0AAD5S107_9PEZI</name>
<proteinExistence type="predicted"/>
<evidence type="ECO:0000313" key="2">
    <source>
        <dbReference type="EMBL" id="KAJ2903328.1"/>
    </source>
</evidence>